<feature type="transmembrane region" description="Helical" evidence="9">
    <location>
        <begin position="475"/>
        <end position="498"/>
    </location>
</feature>
<comment type="subcellular location">
    <subcellularLocation>
        <location evidence="1">Cell membrane</location>
        <topology evidence="1">Multi-pass membrane protein</topology>
    </subcellularLocation>
</comment>
<dbReference type="EMBL" id="JAAGUZ010000009">
    <property type="protein sequence ID" value="NEW43762.1"/>
    <property type="molecule type" value="Genomic_DNA"/>
</dbReference>
<evidence type="ECO:0000256" key="8">
    <source>
        <dbReference type="SAM" id="MobiDB-lite"/>
    </source>
</evidence>
<feature type="transmembrane region" description="Helical" evidence="9">
    <location>
        <begin position="20"/>
        <end position="38"/>
    </location>
</feature>
<dbReference type="GO" id="GO:0022857">
    <property type="term" value="F:transmembrane transporter activity"/>
    <property type="evidence" value="ECO:0007669"/>
    <property type="project" value="InterPro"/>
</dbReference>
<dbReference type="PANTHER" id="PTHR30047">
    <property type="entry name" value="HIGH-AFFINITY CHOLINE TRANSPORT PROTEIN-RELATED"/>
    <property type="match status" value="1"/>
</dbReference>
<keyword evidence="13" id="KW-1185">Reference proteome</keyword>
<evidence type="ECO:0000313" key="10">
    <source>
        <dbReference type="EMBL" id="NEW43762.1"/>
    </source>
</evidence>
<evidence type="ECO:0000256" key="2">
    <source>
        <dbReference type="ARBA" id="ARBA00005658"/>
    </source>
</evidence>
<feature type="transmembrane region" description="Helical" evidence="9">
    <location>
        <begin position="148"/>
        <end position="168"/>
    </location>
</feature>
<feature type="transmembrane region" description="Helical" evidence="9">
    <location>
        <begin position="235"/>
        <end position="258"/>
    </location>
</feature>
<protein>
    <submittedName>
        <fullName evidence="10">BCCT family transporter</fullName>
    </submittedName>
</protein>
<comment type="similarity">
    <text evidence="2">Belongs to the BCCT transporter (TC 2.A.15) family.</text>
</comment>
<dbReference type="GO" id="GO:0005886">
    <property type="term" value="C:plasma membrane"/>
    <property type="evidence" value="ECO:0007669"/>
    <property type="project" value="UniProtKB-SubCell"/>
</dbReference>
<dbReference type="Proteomes" id="UP000468928">
    <property type="component" value="Unassembled WGS sequence"/>
</dbReference>
<feature type="transmembrane region" description="Helical" evidence="9">
    <location>
        <begin position="355"/>
        <end position="378"/>
    </location>
</feature>
<sequence length="538" mass="57516">MGASREHEVQSRRTGIDIPVTAVAAAFTLLFLIVGVTFSDQMRVAGEHIYAYIAKEFGWVFVLSTAGFVFFILYLAFSKYGRVKLGDPGDKPAYSTFSWIAMMFALGVGIGLIFYGAYEPVTLWAEPPPGGPEPRTDEAAVVGMQYSIFHWALHPWAFFGVAGLAFAYTTIKKGRPSLVSATLQPLIGTRAEGLTGRGIDTWVIVTTMVGNAVTLGLGTLQIIAGLGFISDIESSTLVLIVVVGLLTTAFIFSAVAGVDKGIKRLADFNTLLAIALGLFILVLGPFSFIFNLMSQALGGYIFNFLPMSFQTGAFADGQWMQDWTVFFWAWGISWAPYVGSFLAKISRGRTIREYVFGVLIAPSIATIVWFSILGGAALDLQLSGERDIAAVASESAQAAFFEVLAAFPLSTVTSLAVVILAGVFFVSGADAGAIVLGTFSSKGSEEPQKWLVVAWGLLVGAVALTLLVVGGLDALQWGAIVVASPFVLILVAMCVGLFKELRADVRAGRVTLEGKRSDRPPARTGPPSVSVVREHEEQ</sequence>
<keyword evidence="6 9" id="KW-1133">Transmembrane helix</keyword>
<accession>A0A6P1D6C7</accession>
<reference evidence="12 13" key="1">
    <citation type="submission" date="2020-01" db="EMBL/GenBank/DDBJ databases">
        <title>Genetics and antimicrobial susceptibilities of Nocardia species isolated from the soil; a comparison with species isolated from humans.</title>
        <authorList>
            <person name="Carrasco G."/>
            <person name="Monzon S."/>
            <person name="Sansegundo M."/>
            <person name="Garcia E."/>
            <person name="Garrido N."/>
            <person name="Medina M.J."/>
            <person name="Villalon P."/>
            <person name="Ramirez-Arocha A.C."/>
            <person name="Jimenez P."/>
            <person name="Cuesta I."/>
            <person name="Valdezate S."/>
        </authorList>
    </citation>
    <scope>NUCLEOTIDE SEQUENCE [LARGE SCALE GENOMIC DNA]</scope>
    <source>
        <strain evidence="10 12">CNM20110639</strain>
        <strain evidence="11 13">CNM20110649</strain>
    </source>
</reference>
<keyword evidence="4" id="KW-1003">Cell membrane</keyword>
<evidence type="ECO:0000256" key="6">
    <source>
        <dbReference type="ARBA" id="ARBA00022989"/>
    </source>
</evidence>
<feature type="transmembrane region" description="Helical" evidence="9">
    <location>
        <begin position="450"/>
        <end position="469"/>
    </location>
</feature>
<feature type="transmembrane region" description="Helical" evidence="9">
    <location>
        <begin position="202"/>
        <end position="229"/>
    </location>
</feature>
<evidence type="ECO:0000256" key="3">
    <source>
        <dbReference type="ARBA" id="ARBA00022448"/>
    </source>
</evidence>
<feature type="transmembrane region" description="Helical" evidence="9">
    <location>
        <begin position="325"/>
        <end position="343"/>
    </location>
</feature>
<evidence type="ECO:0000313" key="12">
    <source>
        <dbReference type="Proteomes" id="UP000468928"/>
    </source>
</evidence>
<feature type="transmembrane region" description="Helical" evidence="9">
    <location>
        <begin position="415"/>
        <end position="438"/>
    </location>
</feature>
<dbReference type="Proteomes" id="UP000470876">
    <property type="component" value="Unassembled WGS sequence"/>
</dbReference>
<evidence type="ECO:0000313" key="13">
    <source>
        <dbReference type="Proteomes" id="UP000470876"/>
    </source>
</evidence>
<feature type="transmembrane region" description="Helical" evidence="9">
    <location>
        <begin position="270"/>
        <end position="290"/>
    </location>
</feature>
<evidence type="ECO:0000313" key="11">
    <source>
        <dbReference type="EMBL" id="NEW54937.1"/>
    </source>
</evidence>
<dbReference type="NCBIfam" id="TIGR00842">
    <property type="entry name" value="bcct"/>
    <property type="match status" value="1"/>
</dbReference>
<organism evidence="10 12">
    <name type="scientific">Nocardia cyriacigeorgica</name>
    <dbReference type="NCBI Taxonomy" id="135487"/>
    <lineage>
        <taxon>Bacteria</taxon>
        <taxon>Bacillati</taxon>
        <taxon>Actinomycetota</taxon>
        <taxon>Actinomycetes</taxon>
        <taxon>Mycobacteriales</taxon>
        <taxon>Nocardiaceae</taxon>
        <taxon>Nocardia</taxon>
    </lineage>
</organism>
<evidence type="ECO:0000256" key="4">
    <source>
        <dbReference type="ARBA" id="ARBA00022475"/>
    </source>
</evidence>
<dbReference type="EMBL" id="JAAGUX010000005">
    <property type="protein sequence ID" value="NEW54937.1"/>
    <property type="molecule type" value="Genomic_DNA"/>
</dbReference>
<keyword evidence="3" id="KW-0813">Transport</keyword>
<gene>
    <name evidence="10" type="ORF">GV789_04715</name>
    <name evidence="11" type="ORF">GV794_04520</name>
</gene>
<dbReference type="InterPro" id="IPR000060">
    <property type="entry name" value="BCCT_transptr"/>
</dbReference>
<keyword evidence="5 9" id="KW-0812">Transmembrane</keyword>
<dbReference type="RefSeq" id="WP_163823704.1">
    <property type="nucleotide sequence ID" value="NZ_JAAGUX010000005.1"/>
</dbReference>
<keyword evidence="7 9" id="KW-0472">Membrane</keyword>
<comment type="caution">
    <text evidence="10">The sequence shown here is derived from an EMBL/GenBank/DDBJ whole genome shotgun (WGS) entry which is preliminary data.</text>
</comment>
<evidence type="ECO:0000256" key="7">
    <source>
        <dbReference type="ARBA" id="ARBA00023136"/>
    </source>
</evidence>
<dbReference type="AlphaFoldDB" id="A0A6P1D6C7"/>
<feature type="region of interest" description="Disordered" evidence="8">
    <location>
        <begin position="514"/>
        <end position="538"/>
    </location>
</feature>
<evidence type="ECO:0000256" key="9">
    <source>
        <dbReference type="SAM" id="Phobius"/>
    </source>
</evidence>
<dbReference type="PANTHER" id="PTHR30047:SF7">
    <property type="entry name" value="HIGH-AFFINITY CHOLINE TRANSPORT PROTEIN"/>
    <property type="match status" value="1"/>
</dbReference>
<name>A0A6P1D6C7_9NOCA</name>
<feature type="transmembrane region" description="Helical" evidence="9">
    <location>
        <begin position="58"/>
        <end position="77"/>
    </location>
</feature>
<evidence type="ECO:0000256" key="1">
    <source>
        <dbReference type="ARBA" id="ARBA00004651"/>
    </source>
</evidence>
<proteinExistence type="inferred from homology"/>
<evidence type="ECO:0000256" key="5">
    <source>
        <dbReference type="ARBA" id="ARBA00022692"/>
    </source>
</evidence>
<feature type="transmembrane region" description="Helical" evidence="9">
    <location>
        <begin position="97"/>
        <end position="118"/>
    </location>
</feature>
<dbReference type="Pfam" id="PF02028">
    <property type="entry name" value="BCCT"/>
    <property type="match status" value="1"/>
</dbReference>